<accession>A0A2A6E9E8</accession>
<dbReference type="InterPro" id="IPR020022">
    <property type="entry name" value="N-acetyl_sugar_amidoTrfase"/>
</dbReference>
<dbReference type="RefSeq" id="WP_097531065.1">
    <property type="nucleotide sequence ID" value="NZ_CAJPTF010000004.1"/>
</dbReference>
<name>A0A2A6E9E8_TANFO</name>
<protein>
    <submittedName>
        <fullName evidence="1">Legionaminic acid biosynthesis protein PtmG</fullName>
    </submittedName>
</protein>
<reference evidence="1 2" key="1">
    <citation type="submission" date="2017-09" db="EMBL/GenBank/DDBJ databases">
        <title>Phase variable restriction modification systems are present in the genome sequences of periodontal pathogens Prevotella intermedia, Tannerella forsythia and Porphyromonas gingivalis.</title>
        <authorList>
            <person name="Haigh R.D."/>
            <person name="Crawford L."/>
            <person name="Ralph J."/>
            <person name="Wanford J."/>
            <person name="Vartoukian S.R."/>
            <person name="Hijazib K."/>
            <person name="Wade W."/>
            <person name="Oggioni M.R."/>
        </authorList>
    </citation>
    <scope>NUCLEOTIDE SEQUENCE [LARGE SCALE GENOMIC DNA]</scope>
    <source>
        <strain evidence="1 2">WW11663</strain>
    </source>
</reference>
<dbReference type="SUPFAM" id="SSF52402">
    <property type="entry name" value="Adenine nucleotide alpha hydrolases-like"/>
    <property type="match status" value="1"/>
</dbReference>
<proteinExistence type="predicted"/>
<comment type="caution">
    <text evidence="1">The sequence shown here is derived from an EMBL/GenBank/DDBJ whole genome shotgun (WGS) entry which is preliminary data.</text>
</comment>
<dbReference type="Proteomes" id="UP000219259">
    <property type="component" value="Unassembled WGS sequence"/>
</dbReference>
<dbReference type="InterPro" id="IPR014729">
    <property type="entry name" value="Rossmann-like_a/b/a_fold"/>
</dbReference>
<dbReference type="AlphaFoldDB" id="A0A2A6E9E8"/>
<dbReference type="Gene3D" id="3.40.50.620">
    <property type="entry name" value="HUPs"/>
    <property type="match status" value="1"/>
</dbReference>
<sequence>MEKEVFRCKSCLNLSTRPRIEFNDKQVCNACLWAEEKKHKVDWQLRQTELEHLLDKYRGRSEFDCIVPVSGGKDSSYVSYMVKHVYKMNPLCITINPPLQFEVGKKNLENFSNAGYNLMAITPDPHIMQRINKIGLIEYGIPMLGWQTAVQTYIPKLAVQLNIPLIFYGEDGEVEYGGTSESKNRMSYTIEYSKNIYLNGTFHKALNECFTPQELGMFSYPTEEQILKNNVIMLHWSYFENWNSEHNYQIAKEHFNLADRDTNLDSGSYTKGGQNDTCLYDLHVYLMFLKFGFGRACQDAGIDIRRGALSREEGIELVKKYDDWRPDPYFEQYCEYYQITRGELEDIFDKFANKNLLHKVDGKWIHKKYIF</sequence>
<evidence type="ECO:0000313" key="1">
    <source>
        <dbReference type="EMBL" id="PDP44193.1"/>
    </source>
</evidence>
<dbReference type="EMBL" id="NSLJ01000009">
    <property type="protein sequence ID" value="PDP44193.1"/>
    <property type="molecule type" value="Genomic_DNA"/>
</dbReference>
<evidence type="ECO:0000313" key="2">
    <source>
        <dbReference type="Proteomes" id="UP000219259"/>
    </source>
</evidence>
<gene>
    <name evidence="1" type="ORF">CLI86_04905</name>
</gene>
<organism evidence="1 2">
    <name type="scientific">Tannerella forsythia</name>
    <name type="common">Bacteroides forsythus</name>
    <dbReference type="NCBI Taxonomy" id="28112"/>
    <lineage>
        <taxon>Bacteria</taxon>
        <taxon>Pseudomonadati</taxon>
        <taxon>Bacteroidota</taxon>
        <taxon>Bacteroidia</taxon>
        <taxon>Bacteroidales</taxon>
        <taxon>Tannerellaceae</taxon>
        <taxon>Tannerella</taxon>
    </lineage>
</organism>
<dbReference type="NCBIfam" id="TIGR03573">
    <property type="entry name" value="WbuX"/>
    <property type="match status" value="1"/>
</dbReference>